<feature type="compositionally biased region" description="Polar residues" evidence="1">
    <location>
        <begin position="298"/>
        <end position="326"/>
    </location>
</feature>
<dbReference type="STRING" id="39947.A0A0P0VT20"/>
<dbReference type="AlphaFoldDB" id="A0A0P0VT20"/>
<dbReference type="Pfam" id="PF20241">
    <property type="entry name" value="DUF6598"/>
    <property type="match status" value="2"/>
</dbReference>
<keyword evidence="4" id="KW-1185">Reference proteome</keyword>
<reference evidence="4" key="1">
    <citation type="journal article" date="2005" name="Nature">
        <title>The map-based sequence of the rice genome.</title>
        <authorList>
            <consortium name="International rice genome sequencing project (IRGSP)"/>
            <person name="Matsumoto T."/>
            <person name="Wu J."/>
            <person name="Kanamori H."/>
            <person name="Katayose Y."/>
            <person name="Fujisawa M."/>
            <person name="Namiki N."/>
            <person name="Mizuno H."/>
            <person name="Yamamoto K."/>
            <person name="Antonio B.A."/>
            <person name="Baba T."/>
            <person name="Sakata K."/>
            <person name="Nagamura Y."/>
            <person name="Aoki H."/>
            <person name="Arikawa K."/>
            <person name="Arita K."/>
            <person name="Bito T."/>
            <person name="Chiden Y."/>
            <person name="Fujitsuka N."/>
            <person name="Fukunaka R."/>
            <person name="Hamada M."/>
            <person name="Harada C."/>
            <person name="Hayashi A."/>
            <person name="Hijishita S."/>
            <person name="Honda M."/>
            <person name="Hosokawa S."/>
            <person name="Ichikawa Y."/>
            <person name="Idonuma A."/>
            <person name="Iijima M."/>
            <person name="Ikeda M."/>
            <person name="Ikeno M."/>
            <person name="Ito K."/>
            <person name="Ito S."/>
            <person name="Ito T."/>
            <person name="Ito Y."/>
            <person name="Ito Y."/>
            <person name="Iwabuchi A."/>
            <person name="Kamiya K."/>
            <person name="Karasawa W."/>
            <person name="Kurita K."/>
            <person name="Katagiri S."/>
            <person name="Kikuta A."/>
            <person name="Kobayashi H."/>
            <person name="Kobayashi N."/>
            <person name="Machita K."/>
            <person name="Maehara T."/>
            <person name="Masukawa M."/>
            <person name="Mizubayashi T."/>
            <person name="Mukai Y."/>
            <person name="Nagasaki H."/>
            <person name="Nagata Y."/>
            <person name="Naito S."/>
            <person name="Nakashima M."/>
            <person name="Nakama Y."/>
            <person name="Nakamichi Y."/>
            <person name="Nakamura M."/>
            <person name="Meguro A."/>
            <person name="Negishi M."/>
            <person name="Ohta I."/>
            <person name="Ohta T."/>
            <person name="Okamoto M."/>
            <person name="Ono N."/>
            <person name="Saji S."/>
            <person name="Sakaguchi M."/>
            <person name="Sakai K."/>
            <person name="Shibata M."/>
            <person name="Shimokawa T."/>
            <person name="Song J."/>
            <person name="Takazaki Y."/>
            <person name="Terasawa K."/>
            <person name="Tsugane M."/>
            <person name="Tsuji K."/>
            <person name="Ueda S."/>
            <person name="Waki K."/>
            <person name="Yamagata H."/>
            <person name="Yamamoto M."/>
            <person name="Yamamoto S."/>
            <person name="Yamane H."/>
            <person name="Yoshiki S."/>
            <person name="Yoshihara R."/>
            <person name="Yukawa K."/>
            <person name="Zhong H."/>
            <person name="Yano M."/>
            <person name="Yuan Q."/>
            <person name="Ouyang S."/>
            <person name="Liu J."/>
            <person name="Jones K.M."/>
            <person name="Gansberger K."/>
            <person name="Moffat K."/>
            <person name="Hill J."/>
            <person name="Bera J."/>
            <person name="Fadrosh D."/>
            <person name="Jin S."/>
            <person name="Johri S."/>
            <person name="Kim M."/>
            <person name="Overton L."/>
            <person name="Reardon M."/>
            <person name="Tsitrin T."/>
            <person name="Vuong H."/>
            <person name="Weaver B."/>
            <person name="Ciecko A."/>
            <person name="Tallon L."/>
            <person name="Jackson J."/>
            <person name="Pai G."/>
            <person name="Aken S.V."/>
            <person name="Utterback T."/>
            <person name="Reidmuller S."/>
            <person name="Feldblyum T."/>
            <person name="Hsiao J."/>
            <person name="Zismann V."/>
            <person name="Iobst S."/>
            <person name="de Vazeille A.R."/>
            <person name="Buell C.R."/>
            <person name="Ying K."/>
            <person name="Li Y."/>
            <person name="Lu T."/>
            <person name="Huang Y."/>
            <person name="Zhao Q."/>
            <person name="Feng Q."/>
            <person name="Zhang L."/>
            <person name="Zhu J."/>
            <person name="Weng Q."/>
            <person name="Mu J."/>
            <person name="Lu Y."/>
            <person name="Fan D."/>
            <person name="Liu Y."/>
            <person name="Guan J."/>
            <person name="Zhang Y."/>
            <person name="Yu S."/>
            <person name="Liu X."/>
            <person name="Zhang Y."/>
            <person name="Hong G."/>
            <person name="Han B."/>
            <person name="Choisne N."/>
            <person name="Demange N."/>
            <person name="Orjeda G."/>
            <person name="Samain S."/>
            <person name="Cattolico L."/>
            <person name="Pelletier E."/>
            <person name="Couloux A."/>
            <person name="Segurens B."/>
            <person name="Wincker P."/>
            <person name="D'Hont A."/>
            <person name="Scarpelli C."/>
            <person name="Weissenbach J."/>
            <person name="Salanoubat M."/>
            <person name="Quetier F."/>
            <person name="Yu Y."/>
            <person name="Kim H.R."/>
            <person name="Rambo T."/>
            <person name="Currie J."/>
            <person name="Collura K."/>
            <person name="Luo M."/>
            <person name="Yang T."/>
            <person name="Ammiraju J.S.S."/>
            <person name="Engler F."/>
            <person name="Soderlund C."/>
            <person name="Wing R.A."/>
            <person name="Palmer L.E."/>
            <person name="de la Bastide M."/>
            <person name="Spiegel L."/>
            <person name="Nascimento L."/>
            <person name="Zutavern T."/>
            <person name="O'Shaughnessy A."/>
            <person name="Dike S."/>
            <person name="Dedhia N."/>
            <person name="Preston R."/>
            <person name="Balija V."/>
            <person name="McCombie W.R."/>
            <person name="Chow T."/>
            <person name="Chen H."/>
            <person name="Chung M."/>
            <person name="Chen C."/>
            <person name="Shaw J."/>
            <person name="Wu H."/>
            <person name="Hsiao K."/>
            <person name="Chao Y."/>
            <person name="Chu M."/>
            <person name="Cheng C."/>
            <person name="Hour A."/>
            <person name="Lee P."/>
            <person name="Lin S."/>
            <person name="Lin Y."/>
            <person name="Liou J."/>
            <person name="Liu S."/>
            <person name="Hsing Y."/>
            <person name="Raghuvanshi S."/>
            <person name="Mohanty A."/>
            <person name="Bharti A.K."/>
            <person name="Gaur A."/>
            <person name="Gupta V."/>
            <person name="Kumar D."/>
            <person name="Ravi V."/>
            <person name="Vij S."/>
            <person name="Kapur A."/>
            <person name="Khurana P."/>
            <person name="Khurana P."/>
            <person name="Khurana J.P."/>
            <person name="Tyagi A.K."/>
            <person name="Gaikwad K."/>
            <person name="Singh A."/>
            <person name="Dalal V."/>
            <person name="Srivastava S."/>
            <person name="Dixit A."/>
            <person name="Pal A.K."/>
            <person name="Ghazi I.A."/>
            <person name="Yadav M."/>
            <person name="Pandit A."/>
            <person name="Bhargava A."/>
            <person name="Sureshbabu K."/>
            <person name="Batra K."/>
            <person name="Sharma T.R."/>
            <person name="Mohapatra T."/>
            <person name="Singh N.K."/>
            <person name="Messing J."/>
            <person name="Nelson A.B."/>
            <person name="Fuks G."/>
            <person name="Kavchok S."/>
            <person name="Keizer G."/>
            <person name="Linton E."/>
            <person name="Llaca V."/>
            <person name="Song R."/>
            <person name="Tanyolac B."/>
            <person name="Young S."/>
            <person name="Ho-Il K."/>
            <person name="Hahn J.H."/>
            <person name="Sangsakoo G."/>
            <person name="Vanavichit A."/>
            <person name="de Mattos Luiz.A.T."/>
            <person name="Zimmer P.D."/>
            <person name="Malone G."/>
            <person name="Dellagostin O."/>
            <person name="de Oliveira A.C."/>
            <person name="Bevan M."/>
            <person name="Bancroft I."/>
            <person name="Minx P."/>
            <person name="Cordum H."/>
            <person name="Wilson R."/>
            <person name="Cheng Z."/>
            <person name="Jin W."/>
            <person name="Jiang J."/>
            <person name="Leong S.A."/>
            <person name="Iwama H."/>
            <person name="Gojobori T."/>
            <person name="Itoh T."/>
            <person name="Niimura Y."/>
            <person name="Fujii Y."/>
            <person name="Habara T."/>
            <person name="Sakai H."/>
            <person name="Sato Y."/>
            <person name="Wilson G."/>
            <person name="Kumar K."/>
            <person name="McCouch S."/>
            <person name="Juretic N."/>
            <person name="Hoen D."/>
            <person name="Wright S."/>
            <person name="Bruskiewich R."/>
            <person name="Bureau T."/>
            <person name="Miyao A."/>
            <person name="Hirochika H."/>
            <person name="Nishikawa T."/>
            <person name="Kadowaki K."/>
            <person name="Sugiura M."/>
            <person name="Burr B."/>
            <person name="Sasaki T."/>
        </authorList>
    </citation>
    <scope>NUCLEOTIDE SEQUENCE [LARGE SCALE GENOMIC DNA]</scope>
    <source>
        <strain evidence="4">cv. Nipponbare</strain>
    </source>
</reference>
<feature type="compositionally biased region" description="Basic and acidic residues" evidence="1">
    <location>
        <begin position="44"/>
        <end position="54"/>
    </location>
</feature>
<name>A0A0P0VT20_ORYSJ</name>
<dbReference type="InterPro" id="IPR046533">
    <property type="entry name" value="DUF6598"/>
</dbReference>
<feature type="domain" description="DUF6598" evidence="2">
    <location>
        <begin position="186"/>
        <end position="293"/>
    </location>
</feature>
<evidence type="ECO:0000313" key="3">
    <source>
        <dbReference type="EMBL" id="BAS82320.1"/>
    </source>
</evidence>
<dbReference type="EMBL" id="AP014959">
    <property type="protein sequence ID" value="BAS82320.1"/>
    <property type="molecule type" value="Genomic_DNA"/>
</dbReference>
<organism evidence="3 4">
    <name type="scientific">Oryza sativa subsp. japonica</name>
    <name type="common">Rice</name>
    <dbReference type="NCBI Taxonomy" id="39947"/>
    <lineage>
        <taxon>Eukaryota</taxon>
        <taxon>Viridiplantae</taxon>
        <taxon>Streptophyta</taxon>
        <taxon>Embryophyta</taxon>
        <taxon>Tracheophyta</taxon>
        <taxon>Spermatophyta</taxon>
        <taxon>Magnoliopsida</taxon>
        <taxon>Liliopsida</taxon>
        <taxon>Poales</taxon>
        <taxon>Poaceae</taxon>
        <taxon>BOP clade</taxon>
        <taxon>Oryzoideae</taxon>
        <taxon>Oryzeae</taxon>
        <taxon>Oryzinae</taxon>
        <taxon>Oryza</taxon>
        <taxon>Oryza sativa</taxon>
    </lineage>
</organism>
<dbReference type="eggNOG" id="ENOG502R5M8">
    <property type="taxonomic scope" value="Eukaryota"/>
</dbReference>
<dbReference type="OMA" id="CTMSVIV"/>
<feature type="region of interest" description="Disordered" evidence="1">
    <location>
        <begin position="29"/>
        <end position="72"/>
    </location>
</feature>
<dbReference type="PANTHER" id="PTHR33065">
    <property type="entry name" value="OS07G0486400 PROTEIN"/>
    <property type="match status" value="1"/>
</dbReference>
<evidence type="ECO:0000313" key="4">
    <source>
        <dbReference type="Proteomes" id="UP000059680"/>
    </source>
</evidence>
<dbReference type="Gramene" id="Os03t0150700-00">
    <property type="protein sequence ID" value="Os03t0150700-00"/>
    <property type="gene ID" value="Os03g0150700"/>
</dbReference>
<reference evidence="3 4" key="2">
    <citation type="journal article" date="2013" name="Plant Cell Physiol.">
        <title>Rice Annotation Project Database (RAP-DB): an integrative and interactive database for rice genomics.</title>
        <authorList>
            <person name="Sakai H."/>
            <person name="Lee S.S."/>
            <person name="Tanaka T."/>
            <person name="Numa H."/>
            <person name="Kim J."/>
            <person name="Kawahara Y."/>
            <person name="Wakimoto H."/>
            <person name="Yang C.C."/>
            <person name="Iwamoto M."/>
            <person name="Abe T."/>
            <person name="Yamada Y."/>
            <person name="Muto A."/>
            <person name="Inokuchi H."/>
            <person name="Ikemura T."/>
            <person name="Matsumoto T."/>
            <person name="Sasaki T."/>
            <person name="Itoh T."/>
        </authorList>
    </citation>
    <scope>NUCLEOTIDE SEQUENCE [LARGE SCALE GENOMIC DNA]</scope>
    <source>
        <strain evidence="4">cv. Nipponbare</strain>
    </source>
</reference>
<dbReference type="FunCoup" id="A0A0P0VT20">
    <property type="interactions" value="11"/>
</dbReference>
<evidence type="ECO:0000259" key="2">
    <source>
        <dbReference type="Pfam" id="PF20241"/>
    </source>
</evidence>
<proteinExistence type="predicted"/>
<protein>
    <submittedName>
        <fullName evidence="3">Os03g0150700 protein</fullName>
    </submittedName>
</protein>
<feature type="compositionally biased region" description="Acidic residues" evidence="1">
    <location>
        <begin position="55"/>
        <end position="65"/>
    </location>
</feature>
<gene>
    <name evidence="3" type="ordered locus">Os03g0150700</name>
    <name evidence="3" type="ORF">OSNPB_030150700</name>
</gene>
<sequence length="401" mass="44637">MRSGGPAVMEVDTGAERCGDAASHLHCRSEEAVTGGDAKRLRKGSGDDDHHQYMDDDDDYGDDEPPSNPLDSYREDWVEIYGKTGSFEDETEILPMRHTDGPIWPESWPMNLLQIFSVKVVEVMGDLQWPLDVYGVVAVRDSLDRKRNILFCRERDDCQTLLQACPSRAVVVLDPVVFEVDLKVKVEATIIIHVVQGSTDFRARFSARTAGIDEDVVLLDSGDRKVVVADDGLVVLQRRVVVVEEKGKLNLRVEASENGSDTVVGKQMSFSARPALRSEGRFVLGFCTMSVIVACNSNTNSNTPKIRKSNSNTRSHGISNERSTLPKSRRPPPGGVGRPDCGEHKQRRCRPTPRQQHMHWLPTMSVRSDLTSRSCLTKRMNPKSPDFARYVVSGESEKTIG</sequence>
<dbReference type="PaxDb" id="39947-A0A0P0VT20"/>
<evidence type="ECO:0000256" key="1">
    <source>
        <dbReference type="SAM" id="MobiDB-lite"/>
    </source>
</evidence>
<dbReference type="InParanoid" id="A0A0P0VT20"/>
<dbReference type="Proteomes" id="UP000059680">
    <property type="component" value="Chromosome 3"/>
</dbReference>
<reference evidence="3 4" key="3">
    <citation type="journal article" date="2013" name="Rice">
        <title>Improvement of the Oryza sativa Nipponbare reference genome using next generation sequence and optical map data.</title>
        <authorList>
            <person name="Kawahara Y."/>
            <person name="de la Bastide M."/>
            <person name="Hamilton J.P."/>
            <person name="Kanamori H."/>
            <person name="McCombie W.R."/>
            <person name="Ouyang S."/>
            <person name="Schwartz D.C."/>
            <person name="Tanaka T."/>
            <person name="Wu J."/>
            <person name="Zhou S."/>
            <person name="Childs K.L."/>
            <person name="Davidson R.M."/>
            <person name="Lin H."/>
            <person name="Quesada-Ocampo L."/>
            <person name="Vaillancourt B."/>
            <person name="Sakai H."/>
            <person name="Lee S.S."/>
            <person name="Kim J."/>
            <person name="Numa H."/>
            <person name="Itoh T."/>
            <person name="Buell C.R."/>
            <person name="Matsumoto T."/>
        </authorList>
    </citation>
    <scope>NUCLEOTIDE SEQUENCE [LARGE SCALE GENOMIC DNA]</scope>
    <source>
        <strain evidence="4">cv. Nipponbare</strain>
    </source>
</reference>
<dbReference type="PANTHER" id="PTHR33065:SF131">
    <property type="entry name" value="EXPRESSED PROTEIN"/>
    <property type="match status" value="1"/>
</dbReference>
<accession>A0A0P0VT20</accession>
<feature type="domain" description="DUF6598" evidence="2">
    <location>
        <begin position="112"/>
        <end position="185"/>
    </location>
</feature>
<feature type="region of interest" description="Disordered" evidence="1">
    <location>
        <begin position="298"/>
        <end position="365"/>
    </location>
</feature>